<dbReference type="Gene3D" id="3.30.470.20">
    <property type="entry name" value="ATP-grasp fold, B domain"/>
    <property type="match status" value="1"/>
</dbReference>
<evidence type="ECO:0000313" key="3">
    <source>
        <dbReference type="Proteomes" id="UP000677918"/>
    </source>
</evidence>
<organism evidence="2 3">
    <name type="scientific">Xylanibacillus composti</name>
    <dbReference type="NCBI Taxonomy" id="1572762"/>
    <lineage>
        <taxon>Bacteria</taxon>
        <taxon>Bacillati</taxon>
        <taxon>Bacillota</taxon>
        <taxon>Bacilli</taxon>
        <taxon>Bacillales</taxon>
        <taxon>Paenibacillaceae</taxon>
        <taxon>Xylanibacillus</taxon>
    </lineage>
</organism>
<dbReference type="PROSITE" id="PS00867">
    <property type="entry name" value="CPSASE_2"/>
    <property type="match status" value="1"/>
</dbReference>
<sequence length="300" mass="34273">MYNILLEASGSLTSGYLIKAIQQAGHRAIASDINQDIAARYLADEFLLMPSKHDSQLWEKITKMIIDNKIHIVLPSLDETLLEWSIRTEFYSRMGVHVITSAPATIEVCQDKWKTYEFFIRHGIPTPPTSLSQDYNLLKPRYGRGGQGVRFLAPGESVTMDQMITQQAVEGEEFTVDVFVDRHGDPVYIVPRQRWMVREGKSTGGIVVHDPEIIQWIHVICQKLRFQGPINVQCFRCTDGTLKFLEINPRVAGGMALGFAATENWFKLITDHFVNHNNVHPKPVQYGMKMLRYYDEVFVS</sequence>
<dbReference type="GO" id="GO:0005524">
    <property type="term" value="F:ATP binding"/>
    <property type="evidence" value="ECO:0007669"/>
    <property type="project" value="InterPro"/>
</dbReference>
<dbReference type="RefSeq" id="WP_213412770.1">
    <property type="nucleotide sequence ID" value="NZ_BOVK01000038.1"/>
</dbReference>
<name>A0A8J4M3F7_9BACL</name>
<gene>
    <name evidence="2" type="ORF">XYCOK13_28060</name>
</gene>
<dbReference type="Gene3D" id="3.30.1490.20">
    <property type="entry name" value="ATP-grasp fold, A domain"/>
    <property type="match status" value="1"/>
</dbReference>
<evidence type="ECO:0000313" key="2">
    <source>
        <dbReference type="EMBL" id="GIQ69982.1"/>
    </source>
</evidence>
<protein>
    <submittedName>
        <fullName evidence="2">Carbamoyl phosphate synthase-like protein</fullName>
    </submittedName>
</protein>
<keyword evidence="3" id="KW-1185">Reference proteome</keyword>
<dbReference type="AlphaFoldDB" id="A0A8J4M3F7"/>
<dbReference type="InterPro" id="IPR048764">
    <property type="entry name" value="PylC_N"/>
</dbReference>
<dbReference type="EMBL" id="BOVK01000038">
    <property type="protein sequence ID" value="GIQ69982.1"/>
    <property type="molecule type" value="Genomic_DNA"/>
</dbReference>
<evidence type="ECO:0000259" key="1">
    <source>
        <dbReference type="PROSITE" id="PS00867"/>
    </source>
</evidence>
<dbReference type="InterPro" id="IPR013815">
    <property type="entry name" value="ATP_grasp_subdomain_1"/>
</dbReference>
<dbReference type="Proteomes" id="UP000677918">
    <property type="component" value="Unassembled WGS sequence"/>
</dbReference>
<proteinExistence type="predicted"/>
<dbReference type="InterPro" id="IPR005479">
    <property type="entry name" value="CPAse_ATP-bd"/>
</dbReference>
<dbReference type="SUPFAM" id="SSF56059">
    <property type="entry name" value="Glutathione synthetase ATP-binding domain-like"/>
    <property type="match status" value="1"/>
</dbReference>
<comment type="caution">
    <text evidence="2">The sequence shown here is derived from an EMBL/GenBank/DDBJ whole genome shotgun (WGS) entry which is preliminary data.</text>
</comment>
<dbReference type="Pfam" id="PF15632">
    <property type="entry name" value="ATPgrasp_Ter"/>
    <property type="match status" value="1"/>
</dbReference>
<dbReference type="Gene3D" id="3.40.50.20">
    <property type="match status" value="1"/>
</dbReference>
<reference evidence="2" key="1">
    <citation type="submission" date="2021-04" db="EMBL/GenBank/DDBJ databases">
        <title>Draft genome sequence of Xylanibacillus composti strain K13.</title>
        <authorList>
            <person name="Uke A."/>
            <person name="Chhe C."/>
            <person name="Baramee S."/>
            <person name="Kosugi A."/>
        </authorList>
    </citation>
    <scope>NUCLEOTIDE SEQUENCE</scope>
    <source>
        <strain evidence="2">K13</strain>
    </source>
</reference>
<dbReference type="Pfam" id="PF21360">
    <property type="entry name" value="PylC-like_N"/>
    <property type="match status" value="1"/>
</dbReference>
<feature type="domain" description="Carbamoyl phosphate synthase ATP-binding" evidence="1">
    <location>
        <begin position="244"/>
        <end position="251"/>
    </location>
</feature>
<accession>A0A8J4M3F7</accession>